<gene>
    <name evidence="1" type="ORF">YH65_11110</name>
</gene>
<reference evidence="1 2" key="1">
    <citation type="submission" date="2015-04" db="EMBL/GenBank/DDBJ databases">
        <title>Complete genome sequence of Sulfurovum lithotrophicum ATCC BAA-797T.</title>
        <authorList>
            <person name="Ahn J."/>
            <person name="Park G."/>
            <person name="Jeon W."/>
            <person name="Jang Y."/>
            <person name="Jang M."/>
            <person name="Lee H."/>
            <person name="Lee H."/>
        </authorList>
    </citation>
    <scope>NUCLEOTIDE SEQUENCE [LARGE SCALE GENOMIC DNA]</scope>
    <source>
        <strain evidence="2">ATCC BAA-797 / 42BKT</strain>
    </source>
</reference>
<dbReference type="Proteomes" id="UP000034444">
    <property type="component" value="Chromosome"/>
</dbReference>
<evidence type="ECO:0000313" key="1">
    <source>
        <dbReference type="EMBL" id="AKF25870.1"/>
    </source>
</evidence>
<proteinExistence type="predicted"/>
<dbReference type="AlphaFoldDB" id="A0A7U4M2W3"/>
<evidence type="ECO:0000313" key="2">
    <source>
        <dbReference type="Proteomes" id="UP000034444"/>
    </source>
</evidence>
<dbReference type="EMBL" id="CP011308">
    <property type="protein sequence ID" value="AKF25870.1"/>
    <property type="molecule type" value="Genomic_DNA"/>
</dbReference>
<organism evidence="1 2">
    <name type="scientific">Sulfurovum lithotrophicum</name>
    <dbReference type="NCBI Taxonomy" id="206403"/>
    <lineage>
        <taxon>Bacteria</taxon>
        <taxon>Pseudomonadati</taxon>
        <taxon>Campylobacterota</taxon>
        <taxon>Epsilonproteobacteria</taxon>
        <taxon>Campylobacterales</taxon>
        <taxon>Sulfurovaceae</taxon>
        <taxon>Sulfurovum</taxon>
    </lineage>
</organism>
<dbReference type="KEGG" id="slh:YH65_11110"/>
<reference evidence="2" key="2">
    <citation type="journal article" date="2017" name="Stand. Genomic Sci.">
        <title>Complete genome sequence of the sulfur-oxidizing chemolithoautotrophic Sulfurovum lithotrophicum 42BKTT.</title>
        <authorList>
            <person name="Jeon W."/>
            <person name="Priscilla L."/>
            <person name="Park G."/>
            <person name="Lee H."/>
            <person name="Lee N."/>
            <person name="Lee D."/>
            <person name="Kwon H."/>
            <person name="Ahn I."/>
            <person name="Lee C."/>
            <person name="Lee H."/>
            <person name="Ahn J."/>
        </authorList>
    </citation>
    <scope>NUCLEOTIDE SEQUENCE [LARGE SCALE GENOMIC DNA]</scope>
    <source>
        <strain evidence="2">ATCC BAA-797 / 42BKT</strain>
    </source>
</reference>
<accession>A0A7U4M2W3</accession>
<dbReference type="OrthoDB" id="5347986at2"/>
<dbReference type="SUPFAM" id="SSF57783">
    <property type="entry name" value="Zinc beta-ribbon"/>
    <property type="match status" value="1"/>
</dbReference>
<dbReference type="RefSeq" id="WP_046551919.1">
    <property type="nucleotide sequence ID" value="NZ_CP011308.1"/>
</dbReference>
<name>A0A7U4M2W3_9BACT</name>
<sequence>MLFLFIVLGGSVFTYIYYLKEKKEQLDAIKRGFCPKCHQKSIELTDQRSGGCSGPKIVSFECTECGYYNSFSMENDGGCGSGRCG</sequence>
<keyword evidence="2" id="KW-1185">Reference proteome</keyword>
<protein>
    <submittedName>
        <fullName evidence="1">Uncharacterized protein</fullName>
    </submittedName>
</protein>